<evidence type="ECO:0000256" key="1">
    <source>
        <dbReference type="SAM" id="SignalP"/>
    </source>
</evidence>
<dbReference type="InterPro" id="IPR036237">
    <property type="entry name" value="Xyl_isomerase-like_sf"/>
</dbReference>
<name>D2DXQ3_9BACT</name>
<dbReference type="Gene3D" id="3.20.20.150">
    <property type="entry name" value="Divalent-metal-dependent TIM barrel enzymes"/>
    <property type="match status" value="1"/>
</dbReference>
<sequence>MQTASVSRRSFLTTSVLAAGAAALAQEAKPKIKVGLDNFSVRALQWKAPQLLDFAAQLKCDTLFISDIESYDSLEDAALQEVKKKADDLGIDLYAGGWSICPTSKAFKPKWGTAEEHLRTGIRVAKALGSPVYRVVLGTAEDRKTEGGIRARMADTVKVLKACRSAAMDSGIKVAVENHAGDMHSWELKDLVEESGTDFVGVNIDSGNAAWTLEDPLDVLETLGRYTICSSLRDDMIWETADGAAVQWTAVGEGLIDWKTYIARWAQLCPKVPIQIETISGFSRNFPYKTAGFWTNYDKRPDKFAKFEALAKRGHKLESFKAPEGVDKKQAEEDYQRAEITRSIKYLRETMGLGLKT</sequence>
<accession>D2DXQ3</accession>
<dbReference type="AlphaFoldDB" id="D2DXQ3"/>
<dbReference type="InterPro" id="IPR013022">
    <property type="entry name" value="Xyl_isomerase-like_TIM-brl"/>
</dbReference>
<feature type="signal peptide" evidence="1">
    <location>
        <begin position="1"/>
        <end position="18"/>
    </location>
</feature>
<evidence type="ECO:0000313" key="3">
    <source>
        <dbReference type="EMBL" id="ACO70876.1"/>
    </source>
</evidence>
<keyword evidence="3" id="KW-0413">Isomerase</keyword>
<feature type="chain" id="PRO_5003030089" evidence="1">
    <location>
        <begin position="19"/>
        <end position="357"/>
    </location>
</feature>
<proteinExistence type="predicted"/>
<dbReference type="InterPro" id="IPR050312">
    <property type="entry name" value="IolE/XylAMocC-like"/>
</dbReference>
<dbReference type="GO" id="GO:0016853">
    <property type="term" value="F:isomerase activity"/>
    <property type="evidence" value="ECO:0007669"/>
    <property type="project" value="UniProtKB-KW"/>
</dbReference>
<dbReference type="EMBL" id="FJ872372">
    <property type="protein sequence ID" value="ACO70876.1"/>
    <property type="molecule type" value="Genomic_DNA"/>
</dbReference>
<dbReference type="Pfam" id="PF01261">
    <property type="entry name" value="AP_endonuc_2"/>
    <property type="match status" value="1"/>
</dbReference>
<dbReference type="PANTHER" id="PTHR12110:SF53">
    <property type="entry name" value="BLR5974 PROTEIN"/>
    <property type="match status" value="1"/>
</dbReference>
<protein>
    <submittedName>
        <fullName evidence="3">Xylose isomerase domain TIM barrel protein</fullName>
    </submittedName>
</protein>
<reference evidence="3" key="1">
    <citation type="journal article" date="2010" name="FEMS Microbiol. Ecol.">
        <title>Phylogenetic and metagenomic analysis of Verrucomicrobia in former agricultural grassland soil.</title>
        <authorList>
            <person name="Kielak A."/>
            <person name="Rodrigues J.L.M."/>
            <person name="Kuramae E.E."/>
            <person name="Chain P.S.G."/>
            <person name="van Veen J.A."/>
            <person name="Kowalchuk G.A."/>
        </authorList>
    </citation>
    <scope>NUCLEOTIDE SEQUENCE</scope>
</reference>
<keyword evidence="1" id="KW-0732">Signal</keyword>
<dbReference type="PANTHER" id="PTHR12110">
    <property type="entry name" value="HYDROXYPYRUVATE ISOMERASE"/>
    <property type="match status" value="1"/>
</dbReference>
<dbReference type="SUPFAM" id="SSF51658">
    <property type="entry name" value="Xylose isomerase-like"/>
    <property type="match status" value="1"/>
</dbReference>
<evidence type="ECO:0000259" key="2">
    <source>
        <dbReference type="Pfam" id="PF01261"/>
    </source>
</evidence>
<feature type="domain" description="Xylose isomerase-like TIM barrel" evidence="2">
    <location>
        <begin position="70"/>
        <end position="263"/>
    </location>
</feature>
<dbReference type="InterPro" id="IPR006311">
    <property type="entry name" value="TAT_signal"/>
</dbReference>
<organism evidence="3">
    <name type="scientific">uncultured Verrucomicrobiota bacterium</name>
    <dbReference type="NCBI Taxonomy" id="156588"/>
    <lineage>
        <taxon>Bacteria</taxon>
        <taxon>Pseudomonadati</taxon>
        <taxon>Verrucomicrobiota</taxon>
        <taxon>environmental samples</taxon>
    </lineage>
</organism>
<dbReference type="PROSITE" id="PS51318">
    <property type="entry name" value="TAT"/>
    <property type="match status" value="1"/>
</dbReference>